<proteinExistence type="predicted"/>
<dbReference type="OrthoDB" id="10055976at2759"/>
<feature type="compositionally biased region" description="Low complexity" evidence="1">
    <location>
        <begin position="32"/>
        <end position="47"/>
    </location>
</feature>
<feature type="compositionally biased region" description="Polar residues" evidence="1">
    <location>
        <begin position="1"/>
        <end position="14"/>
    </location>
</feature>
<dbReference type="InterPro" id="IPR008477">
    <property type="entry name" value="TNFAIP8-like"/>
</dbReference>
<dbReference type="Gene3D" id="1.20.1440.160">
    <property type="entry name" value="Tumor necrosis factor alpha-induced protein 8-like"/>
    <property type="match status" value="1"/>
</dbReference>
<comment type="caution">
    <text evidence="2">The sequence shown here is derived from an EMBL/GenBank/DDBJ whole genome shotgun (WGS) entry which is preliminary data.</text>
</comment>
<evidence type="ECO:0000256" key="1">
    <source>
        <dbReference type="SAM" id="MobiDB-lite"/>
    </source>
</evidence>
<dbReference type="GO" id="GO:0042981">
    <property type="term" value="P:regulation of apoptotic process"/>
    <property type="evidence" value="ECO:0007669"/>
    <property type="project" value="InterPro"/>
</dbReference>
<dbReference type="GO" id="GO:0005737">
    <property type="term" value="C:cytoplasm"/>
    <property type="evidence" value="ECO:0007669"/>
    <property type="project" value="TreeGrafter"/>
</dbReference>
<dbReference type="PANTHER" id="PTHR12757">
    <property type="entry name" value="TUMOR NECROSIS FACTOR INDUCED PROTEIN"/>
    <property type="match status" value="1"/>
</dbReference>
<name>A0A8T1MWV7_CLOSI</name>
<dbReference type="Proteomes" id="UP000286415">
    <property type="component" value="Unassembled WGS sequence"/>
</dbReference>
<reference evidence="2 3" key="1">
    <citation type="journal article" date="2018" name="Biotechnol. Adv.">
        <title>Improved genomic resources and new bioinformatic workflow for the carcinogenic parasite Clonorchis sinensis: Biotechnological implications.</title>
        <authorList>
            <person name="Wang D."/>
            <person name="Korhonen P.K."/>
            <person name="Gasser R.B."/>
            <person name="Young N.D."/>
        </authorList>
    </citation>
    <scope>NUCLEOTIDE SEQUENCE [LARGE SCALE GENOMIC DNA]</scope>
    <source>
        <strain evidence="2">Cs-k2</strain>
    </source>
</reference>
<accession>A0A8T1MWV7</accession>
<evidence type="ECO:0000313" key="3">
    <source>
        <dbReference type="Proteomes" id="UP000286415"/>
    </source>
</evidence>
<dbReference type="AlphaFoldDB" id="A0A8T1MWV7"/>
<feature type="region of interest" description="Disordered" evidence="1">
    <location>
        <begin position="1"/>
        <end position="47"/>
    </location>
</feature>
<organism evidence="2 3">
    <name type="scientific">Clonorchis sinensis</name>
    <name type="common">Chinese liver fluke</name>
    <dbReference type="NCBI Taxonomy" id="79923"/>
    <lineage>
        <taxon>Eukaryota</taxon>
        <taxon>Metazoa</taxon>
        <taxon>Spiralia</taxon>
        <taxon>Lophotrochozoa</taxon>
        <taxon>Platyhelminthes</taxon>
        <taxon>Trematoda</taxon>
        <taxon>Digenea</taxon>
        <taxon>Opisthorchiida</taxon>
        <taxon>Opisthorchiata</taxon>
        <taxon>Opisthorchiidae</taxon>
        <taxon>Clonorchis</taxon>
    </lineage>
</organism>
<dbReference type="InterPro" id="IPR038355">
    <property type="entry name" value="TNFAIP8_sf"/>
</dbReference>
<dbReference type="Pfam" id="PF05527">
    <property type="entry name" value="TNFAIP8"/>
    <property type="match status" value="1"/>
</dbReference>
<dbReference type="EMBL" id="NIRI02000010">
    <property type="protein sequence ID" value="KAG5453867.1"/>
    <property type="molecule type" value="Genomic_DNA"/>
</dbReference>
<evidence type="ECO:0000313" key="2">
    <source>
        <dbReference type="EMBL" id="KAG5453867.1"/>
    </source>
</evidence>
<feature type="compositionally biased region" description="Low complexity" evidence="1">
    <location>
        <begin position="15"/>
        <end position="25"/>
    </location>
</feature>
<reference evidence="2 3" key="2">
    <citation type="journal article" date="2021" name="Genomics">
        <title>High-quality reference genome for Clonorchis sinensis.</title>
        <authorList>
            <person name="Young N.D."/>
            <person name="Stroehlein A.J."/>
            <person name="Kinkar L."/>
            <person name="Wang T."/>
            <person name="Sohn W.M."/>
            <person name="Chang B.C.H."/>
            <person name="Kaur P."/>
            <person name="Weisz D."/>
            <person name="Dudchenko O."/>
            <person name="Aiden E.L."/>
            <person name="Korhonen P.K."/>
            <person name="Gasser R.B."/>
        </authorList>
    </citation>
    <scope>NUCLEOTIDE SEQUENCE [LARGE SCALE GENOMIC DNA]</scope>
    <source>
        <strain evidence="2">Cs-k2</strain>
    </source>
</reference>
<sequence length="238" mass="26698">MATNCTIPDSNGRNSVLDSGESSDSSIEDLTSEQSNQSSQGSISVSVNEKRKSADSLTIRAQKHLVSRVICSQTSIKPLIGRTASRALKAYEILLKLHIPAASEVKEIMRAIIKTIVKVGIVVKQQTLTDEQIQFARTARQNFRIIALTTISFTRVSYTYNRPYLDKVIFDCQQTLKRCVTDLLSENSHDRIDLVFNRLRSPELLDSIFSEQATKEQRQALVELCDILEILVNPKPQT</sequence>
<gene>
    <name evidence="2" type="ORF">CSKR_111542</name>
</gene>
<keyword evidence="3" id="KW-1185">Reference proteome</keyword>
<dbReference type="PANTHER" id="PTHR12757:SF1">
    <property type="entry name" value="PROTEIN SALIVARY GLANDS MARRED"/>
    <property type="match status" value="1"/>
</dbReference>
<protein>
    <submittedName>
        <fullName evidence="2">Tumor necrosis factor alpha-induced protein 8-like protein</fullName>
    </submittedName>
</protein>